<dbReference type="InterPro" id="IPR009045">
    <property type="entry name" value="Zn_M74/Hedgehog-like"/>
</dbReference>
<dbReference type="InterPro" id="IPR039561">
    <property type="entry name" value="Peptidase_M15C"/>
</dbReference>
<feature type="domain" description="Peptidase M15C" evidence="1">
    <location>
        <begin position="46"/>
        <end position="118"/>
    </location>
</feature>
<protein>
    <recommendedName>
        <fullName evidence="1">Peptidase M15C domain-containing protein</fullName>
    </recommendedName>
</protein>
<evidence type="ECO:0000259" key="1">
    <source>
        <dbReference type="Pfam" id="PF13539"/>
    </source>
</evidence>
<feature type="non-terminal residue" evidence="2">
    <location>
        <position position="1"/>
    </location>
</feature>
<proteinExistence type="predicted"/>
<evidence type="ECO:0000313" key="2">
    <source>
        <dbReference type="EMBL" id="GAG00971.1"/>
    </source>
</evidence>
<organism evidence="2">
    <name type="scientific">marine sediment metagenome</name>
    <dbReference type="NCBI Taxonomy" id="412755"/>
    <lineage>
        <taxon>unclassified sequences</taxon>
        <taxon>metagenomes</taxon>
        <taxon>ecological metagenomes</taxon>
    </lineage>
</organism>
<reference evidence="2" key="1">
    <citation type="journal article" date="2014" name="Front. Microbiol.">
        <title>High frequency of phylogenetically diverse reductive dehalogenase-homologous genes in deep subseafloor sedimentary metagenomes.</title>
        <authorList>
            <person name="Kawai M."/>
            <person name="Futagami T."/>
            <person name="Toyoda A."/>
            <person name="Takaki Y."/>
            <person name="Nishi S."/>
            <person name="Hori S."/>
            <person name="Arai W."/>
            <person name="Tsubouchi T."/>
            <person name="Morono Y."/>
            <person name="Uchiyama I."/>
            <person name="Ito T."/>
            <person name="Fujiyama A."/>
            <person name="Inagaki F."/>
            <person name="Takami H."/>
        </authorList>
    </citation>
    <scope>NUCLEOTIDE SEQUENCE</scope>
    <source>
        <strain evidence="2">Expedition CK06-06</strain>
    </source>
</reference>
<name>X0VKB2_9ZZZZ</name>
<dbReference type="Pfam" id="PF13539">
    <property type="entry name" value="Peptidase_M15_4"/>
    <property type="match status" value="1"/>
</dbReference>
<accession>X0VKB2</accession>
<gene>
    <name evidence="2" type="ORF">S01H1_43588</name>
</gene>
<sequence>QELFARLLPSLLETAFQLGYEVRVGEVYRSPQEARRLAALGKGIVNSNHCKKLAVDLFLSEDGAPAVDEHPKGVIAEYDRKVTWDLKDYEALGERWEKEHELCRWGGRFRNRDGVHFSLEHNGVA</sequence>
<dbReference type="Gene3D" id="3.30.1380.10">
    <property type="match status" value="1"/>
</dbReference>
<dbReference type="EMBL" id="BARS01027771">
    <property type="protein sequence ID" value="GAG00971.1"/>
    <property type="molecule type" value="Genomic_DNA"/>
</dbReference>
<comment type="caution">
    <text evidence="2">The sequence shown here is derived from an EMBL/GenBank/DDBJ whole genome shotgun (WGS) entry which is preliminary data.</text>
</comment>
<dbReference type="SUPFAM" id="SSF55166">
    <property type="entry name" value="Hedgehog/DD-peptidase"/>
    <property type="match status" value="1"/>
</dbReference>
<dbReference type="AlphaFoldDB" id="X0VKB2"/>